<reference evidence="4" key="1">
    <citation type="submission" date="2020-03" db="EMBL/GenBank/DDBJ databases">
        <title>Complete genome sequence of sulfur-oxidizing bacterium skT11.</title>
        <authorList>
            <person name="Kanda M."/>
            <person name="Kojima H."/>
            <person name="Fukui M."/>
        </authorList>
    </citation>
    <scope>NUCLEOTIDE SEQUENCE [LARGE SCALE GENOMIC DNA]</scope>
    <source>
        <strain evidence="4">skT11</strain>
    </source>
</reference>
<dbReference type="Pfam" id="PF12762">
    <property type="entry name" value="DDE_Tnp_IS1595"/>
    <property type="match status" value="1"/>
</dbReference>
<evidence type="ECO:0000313" key="4">
    <source>
        <dbReference type="Proteomes" id="UP000502260"/>
    </source>
</evidence>
<dbReference type="KEGG" id="slac:SKTS_18210"/>
<dbReference type="EMBL" id="AP022853">
    <property type="protein sequence ID" value="BCB26935.1"/>
    <property type="molecule type" value="Genomic_DNA"/>
</dbReference>
<accession>A0A6F8VDU4</accession>
<feature type="compositionally biased region" description="Basic residues" evidence="1">
    <location>
        <begin position="158"/>
        <end position="170"/>
    </location>
</feature>
<sequence length="275" mass="30304">MSKLDKLTRSQRQAVTAELTASERRMASIKTIESTAGERAACPHCCPKGTVKNRMADGLQRYSRVCGRSFNALTGTPLARLRMKGKWLDQTAALRDGLSLTEASRRLGVSRPTAFRWRHRFLATPKTVQARVLVGIAESDETYFLRSSKGQRKDLGRNPRHRGGKATKRGLSKEQVPVLVARDRAGSTADFVLEADDHAHVAAALKPLLPRDTILCTDGSSVLTAAAREMGVTHRPVNLSSGIRIVAGVYHVQNVNAYDSRLKTWMRRFNGVATK</sequence>
<feature type="region of interest" description="Disordered" evidence="1">
    <location>
        <begin position="148"/>
        <end position="172"/>
    </location>
</feature>
<organism evidence="3 4">
    <name type="scientific">Sulfurimicrobium lacus</name>
    <dbReference type="NCBI Taxonomy" id="2715678"/>
    <lineage>
        <taxon>Bacteria</taxon>
        <taxon>Pseudomonadati</taxon>
        <taxon>Pseudomonadota</taxon>
        <taxon>Betaproteobacteria</taxon>
        <taxon>Nitrosomonadales</taxon>
        <taxon>Sulfuricellaceae</taxon>
        <taxon>Sulfurimicrobium</taxon>
    </lineage>
</organism>
<dbReference type="NCBIfam" id="NF033547">
    <property type="entry name" value="transpos_IS1595"/>
    <property type="match status" value="1"/>
</dbReference>
<protein>
    <submittedName>
        <fullName evidence="3">Transposase</fullName>
    </submittedName>
</protein>
<name>A0A6F8VDU4_9PROT</name>
<dbReference type="Proteomes" id="UP000502260">
    <property type="component" value="Chromosome"/>
</dbReference>
<dbReference type="AlphaFoldDB" id="A0A6F8VDU4"/>
<dbReference type="InterPro" id="IPR024445">
    <property type="entry name" value="Tnp_ISXO2-like"/>
</dbReference>
<gene>
    <name evidence="3" type="ORF">SKTS_18210</name>
</gene>
<evidence type="ECO:0000259" key="2">
    <source>
        <dbReference type="SMART" id="SM01126"/>
    </source>
</evidence>
<evidence type="ECO:0000256" key="1">
    <source>
        <dbReference type="SAM" id="MobiDB-lite"/>
    </source>
</evidence>
<feature type="domain" description="ISXO2-like transposase" evidence="2">
    <location>
        <begin position="132"/>
        <end position="270"/>
    </location>
</feature>
<keyword evidence="4" id="KW-1185">Reference proteome</keyword>
<evidence type="ECO:0000313" key="3">
    <source>
        <dbReference type="EMBL" id="BCB26935.1"/>
    </source>
</evidence>
<dbReference type="SMART" id="SM01126">
    <property type="entry name" value="DDE_Tnp_IS1595"/>
    <property type="match status" value="1"/>
</dbReference>
<proteinExistence type="predicted"/>
<dbReference type="Pfam" id="PF13384">
    <property type="entry name" value="HTH_23"/>
    <property type="match status" value="1"/>
</dbReference>